<evidence type="ECO:0000256" key="11">
    <source>
        <dbReference type="ARBA" id="ARBA00022679"/>
    </source>
</evidence>
<evidence type="ECO:0000256" key="9">
    <source>
        <dbReference type="ARBA" id="ARBA00012523"/>
    </source>
</evidence>
<keyword evidence="13 19" id="KW-0418">Kinase</keyword>
<organism evidence="19 20">
    <name type="scientific">Microlunatus spumicola</name>
    <dbReference type="NCBI Taxonomy" id="81499"/>
    <lineage>
        <taxon>Bacteria</taxon>
        <taxon>Bacillati</taxon>
        <taxon>Actinomycetota</taxon>
        <taxon>Actinomycetes</taxon>
        <taxon>Propionibacteriales</taxon>
        <taxon>Propionibacteriaceae</taxon>
        <taxon>Microlunatus</taxon>
    </lineage>
</organism>
<comment type="pathway">
    <text evidence="5">Cofactor biosynthesis; adenosylcobalamin biosynthesis; adenosylcobalamin from cob(II)yrinate a,c-diamide: step 6/7.</text>
</comment>
<protein>
    <recommendedName>
        <fullName evidence="16">Adenosylcobinamide kinase</fullName>
        <ecNumber evidence="8">2.7.1.156</ecNumber>
        <ecNumber evidence="9">2.7.7.62</ecNumber>
    </recommendedName>
    <alternativeName>
        <fullName evidence="17">Adenosylcobinamide-phosphate guanylyltransferase</fullName>
    </alternativeName>
</protein>
<comment type="pathway">
    <text evidence="6">Cofactor biosynthesis; adenosylcobalamin biosynthesis; adenosylcobalamin from cob(II)yrinate a,c-diamide: step 5/7.</text>
</comment>
<dbReference type="Gene3D" id="3.40.50.300">
    <property type="entry name" value="P-loop containing nucleotide triphosphate hydrolases"/>
    <property type="match status" value="1"/>
</dbReference>
<evidence type="ECO:0000256" key="13">
    <source>
        <dbReference type="ARBA" id="ARBA00022777"/>
    </source>
</evidence>
<evidence type="ECO:0000256" key="12">
    <source>
        <dbReference type="ARBA" id="ARBA00022741"/>
    </source>
</evidence>
<keyword evidence="11" id="KW-0808">Transferase</keyword>
<evidence type="ECO:0000256" key="5">
    <source>
        <dbReference type="ARBA" id="ARBA00004692"/>
    </source>
</evidence>
<evidence type="ECO:0000256" key="15">
    <source>
        <dbReference type="ARBA" id="ARBA00023134"/>
    </source>
</evidence>
<evidence type="ECO:0000313" key="20">
    <source>
        <dbReference type="Proteomes" id="UP001500767"/>
    </source>
</evidence>
<evidence type="ECO:0000256" key="7">
    <source>
        <dbReference type="ARBA" id="ARBA00007490"/>
    </source>
</evidence>
<accession>A0ABP6XHG8</accession>
<evidence type="ECO:0000313" key="19">
    <source>
        <dbReference type="EMBL" id="GAA3565334.1"/>
    </source>
</evidence>
<comment type="caution">
    <text evidence="19">The sequence shown here is derived from an EMBL/GenBank/DDBJ whole genome shotgun (WGS) entry which is preliminary data.</text>
</comment>
<evidence type="ECO:0000256" key="8">
    <source>
        <dbReference type="ARBA" id="ARBA00012016"/>
    </source>
</evidence>
<evidence type="ECO:0000256" key="14">
    <source>
        <dbReference type="ARBA" id="ARBA00022840"/>
    </source>
</evidence>
<keyword evidence="10" id="KW-0169">Cobalamin biosynthesis</keyword>
<evidence type="ECO:0000256" key="10">
    <source>
        <dbReference type="ARBA" id="ARBA00022573"/>
    </source>
</evidence>
<keyword evidence="12" id="KW-0547">Nucleotide-binding</keyword>
<comment type="catalytic activity">
    <reaction evidence="1">
        <text>adenosylcob(III)inamide + ATP = adenosylcob(III)inamide phosphate + ADP + H(+)</text>
        <dbReference type="Rhea" id="RHEA:15769"/>
        <dbReference type="ChEBI" id="CHEBI:2480"/>
        <dbReference type="ChEBI" id="CHEBI:15378"/>
        <dbReference type="ChEBI" id="CHEBI:30616"/>
        <dbReference type="ChEBI" id="CHEBI:58502"/>
        <dbReference type="ChEBI" id="CHEBI:456216"/>
        <dbReference type="EC" id="2.7.1.156"/>
    </reaction>
</comment>
<sequence>MSLPASTPSSLPASAPAQRTLVTGGSRSGKSRFAEGLLAREEAVTYVAPGPVPDPVADAEWAARVRTHQERRPEHWTTVETTDVAEVLRRGDAAYLVDCLGTWVTAVIDRMGTWDVPLGDWQGDFDAQVTDLVDAWQSTPKIAVAVTNEVGWGLVSEHRSGRVFTDLLGQVNAAVAGASEDVVLMVAGRALYV</sequence>
<feature type="compositionally biased region" description="Low complexity" evidence="18">
    <location>
        <begin position="1"/>
        <end position="17"/>
    </location>
</feature>
<dbReference type="PANTHER" id="PTHR34848">
    <property type="match status" value="1"/>
</dbReference>
<evidence type="ECO:0000256" key="1">
    <source>
        <dbReference type="ARBA" id="ARBA00000312"/>
    </source>
</evidence>
<dbReference type="Pfam" id="PF02283">
    <property type="entry name" value="CobU"/>
    <property type="match status" value="1"/>
</dbReference>
<comment type="similarity">
    <text evidence="7">Belongs to the CobU/CobP family.</text>
</comment>
<dbReference type="GO" id="GO:0016301">
    <property type="term" value="F:kinase activity"/>
    <property type="evidence" value="ECO:0007669"/>
    <property type="project" value="UniProtKB-KW"/>
</dbReference>
<keyword evidence="19" id="KW-0548">Nucleotidyltransferase</keyword>
<dbReference type="InterPro" id="IPR027417">
    <property type="entry name" value="P-loop_NTPase"/>
</dbReference>
<name>A0ABP6XHG8_9ACTN</name>
<keyword evidence="20" id="KW-1185">Reference proteome</keyword>
<dbReference type="EC" id="2.7.7.62" evidence="9"/>
<dbReference type="CDD" id="cd00544">
    <property type="entry name" value="CobU"/>
    <property type="match status" value="1"/>
</dbReference>
<dbReference type="PIRSF" id="PIRSF006135">
    <property type="entry name" value="CobU"/>
    <property type="match status" value="1"/>
</dbReference>
<evidence type="ECO:0000256" key="2">
    <source>
        <dbReference type="ARBA" id="ARBA00000711"/>
    </source>
</evidence>
<dbReference type="InterPro" id="IPR003203">
    <property type="entry name" value="CobU/CobP"/>
</dbReference>
<evidence type="ECO:0000256" key="3">
    <source>
        <dbReference type="ARBA" id="ARBA00001522"/>
    </source>
</evidence>
<comment type="function">
    <text evidence="4">Catalyzes ATP-dependent phosphorylation of adenosylcobinamide and addition of GMP to adenosylcobinamide phosphate.</text>
</comment>
<keyword evidence="15" id="KW-0342">GTP-binding</keyword>
<evidence type="ECO:0000256" key="4">
    <source>
        <dbReference type="ARBA" id="ARBA00003889"/>
    </source>
</evidence>
<gene>
    <name evidence="19" type="ORF">GCM10022197_21410</name>
</gene>
<evidence type="ECO:0000256" key="6">
    <source>
        <dbReference type="ARBA" id="ARBA00005159"/>
    </source>
</evidence>
<evidence type="ECO:0000256" key="16">
    <source>
        <dbReference type="ARBA" id="ARBA00029570"/>
    </source>
</evidence>
<dbReference type="GO" id="GO:0016779">
    <property type="term" value="F:nucleotidyltransferase activity"/>
    <property type="evidence" value="ECO:0007669"/>
    <property type="project" value="UniProtKB-KW"/>
</dbReference>
<dbReference type="Proteomes" id="UP001500767">
    <property type="component" value="Unassembled WGS sequence"/>
</dbReference>
<proteinExistence type="inferred from homology"/>
<evidence type="ECO:0000256" key="17">
    <source>
        <dbReference type="ARBA" id="ARBA00030571"/>
    </source>
</evidence>
<comment type="catalytic activity">
    <reaction evidence="3">
        <text>adenosylcob(III)inamide + GTP = adenosylcob(III)inamide phosphate + GDP + H(+)</text>
        <dbReference type="Rhea" id="RHEA:15765"/>
        <dbReference type="ChEBI" id="CHEBI:2480"/>
        <dbReference type="ChEBI" id="CHEBI:15378"/>
        <dbReference type="ChEBI" id="CHEBI:37565"/>
        <dbReference type="ChEBI" id="CHEBI:58189"/>
        <dbReference type="ChEBI" id="CHEBI:58502"/>
        <dbReference type="EC" id="2.7.1.156"/>
    </reaction>
</comment>
<dbReference type="RefSeq" id="WP_204910684.1">
    <property type="nucleotide sequence ID" value="NZ_BAAAYR010000002.1"/>
</dbReference>
<feature type="region of interest" description="Disordered" evidence="18">
    <location>
        <begin position="1"/>
        <end position="29"/>
    </location>
</feature>
<dbReference type="PANTHER" id="PTHR34848:SF1">
    <property type="entry name" value="BIFUNCTIONAL ADENOSYLCOBALAMIN BIOSYNTHESIS PROTEIN COBU"/>
    <property type="match status" value="1"/>
</dbReference>
<dbReference type="EMBL" id="BAAAYR010000002">
    <property type="protein sequence ID" value="GAA3565334.1"/>
    <property type="molecule type" value="Genomic_DNA"/>
</dbReference>
<keyword evidence="14" id="KW-0067">ATP-binding</keyword>
<dbReference type="SUPFAM" id="SSF52540">
    <property type="entry name" value="P-loop containing nucleoside triphosphate hydrolases"/>
    <property type="match status" value="1"/>
</dbReference>
<evidence type="ECO:0000256" key="18">
    <source>
        <dbReference type="SAM" id="MobiDB-lite"/>
    </source>
</evidence>
<comment type="catalytic activity">
    <reaction evidence="2">
        <text>adenosylcob(III)inamide phosphate + GTP + H(+) = adenosylcob(III)inamide-GDP + diphosphate</text>
        <dbReference type="Rhea" id="RHEA:22712"/>
        <dbReference type="ChEBI" id="CHEBI:15378"/>
        <dbReference type="ChEBI" id="CHEBI:33019"/>
        <dbReference type="ChEBI" id="CHEBI:37565"/>
        <dbReference type="ChEBI" id="CHEBI:58502"/>
        <dbReference type="ChEBI" id="CHEBI:60487"/>
        <dbReference type="EC" id="2.7.7.62"/>
    </reaction>
</comment>
<dbReference type="EC" id="2.7.1.156" evidence="8"/>
<reference evidence="20" key="1">
    <citation type="journal article" date="2019" name="Int. J. Syst. Evol. Microbiol.">
        <title>The Global Catalogue of Microorganisms (GCM) 10K type strain sequencing project: providing services to taxonomists for standard genome sequencing and annotation.</title>
        <authorList>
            <consortium name="The Broad Institute Genomics Platform"/>
            <consortium name="The Broad Institute Genome Sequencing Center for Infectious Disease"/>
            <person name="Wu L."/>
            <person name="Ma J."/>
        </authorList>
    </citation>
    <scope>NUCLEOTIDE SEQUENCE [LARGE SCALE GENOMIC DNA]</scope>
    <source>
        <strain evidence="20">JCM 16540</strain>
    </source>
</reference>